<keyword evidence="4" id="KW-1185">Reference proteome</keyword>
<dbReference type="STRING" id="1095776.SAMN04515672_2291"/>
<dbReference type="AlphaFoldDB" id="A0A1G8YSW5"/>
<dbReference type="RefSeq" id="WP_090305914.1">
    <property type="nucleotide sequence ID" value="NZ_FNFE01000002.1"/>
</dbReference>
<evidence type="ECO:0000313" key="4">
    <source>
        <dbReference type="Proteomes" id="UP000198882"/>
    </source>
</evidence>
<feature type="domain" description="Halobacterial output" evidence="2">
    <location>
        <begin position="25"/>
        <end position="98"/>
    </location>
</feature>
<proteinExistence type="predicted"/>
<gene>
    <name evidence="3" type="ORF">SAMN04515672_2291</name>
</gene>
<dbReference type="OrthoDB" id="270808at2157"/>
<accession>A0A1G8YSW5</accession>
<dbReference type="InterPro" id="IPR040624">
    <property type="entry name" value="HalOD1"/>
</dbReference>
<dbReference type="Proteomes" id="UP000198882">
    <property type="component" value="Unassembled WGS sequence"/>
</dbReference>
<protein>
    <recommendedName>
        <fullName evidence="2">Halobacterial output domain-containing protein</fullName>
    </recommendedName>
</protein>
<dbReference type="Pfam" id="PF18545">
    <property type="entry name" value="HalOD1"/>
    <property type="match status" value="1"/>
</dbReference>
<name>A0A1G8YSW5_9EURY</name>
<dbReference type="EMBL" id="FNFE01000002">
    <property type="protein sequence ID" value="SDK05827.1"/>
    <property type="molecule type" value="Genomic_DNA"/>
</dbReference>
<evidence type="ECO:0000313" key="3">
    <source>
        <dbReference type="EMBL" id="SDK05827.1"/>
    </source>
</evidence>
<organism evidence="3 4">
    <name type="scientific">Natronorubrum texcoconense</name>
    <dbReference type="NCBI Taxonomy" id="1095776"/>
    <lineage>
        <taxon>Archaea</taxon>
        <taxon>Methanobacteriati</taxon>
        <taxon>Methanobacteriota</taxon>
        <taxon>Stenosarchaea group</taxon>
        <taxon>Halobacteria</taxon>
        <taxon>Halobacteriales</taxon>
        <taxon>Natrialbaceae</taxon>
        <taxon>Natronorubrum</taxon>
    </lineage>
</organism>
<feature type="compositionally biased region" description="Basic and acidic residues" evidence="1">
    <location>
        <begin position="1"/>
        <end position="25"/>
    </location>
</feature>
<evidence type="ECO:0000259" key="2">
    <source>
        <dbReference type="Pfam" id="PF18545"/>
    </source>
</evidence>
<evidence type="ECO:0000256" key="1">
    <source>
        <dbReference type="SAM" id="MobiDB-lite"/>
    </source>
</evidence>
<sequence>MTQRRISESHGCEFKRRTRYERDTTEPPSIATATALAEFHGEDVAASSTRLYDYIDPDALDALFAETHSGTARAPGTVEFTVENVAVTVESDRVTVEPAD</sequence>
<feature type="region of interest" description="Disordered" evidence="1">
    <location>
        <begin position="1"/>
        <end position="29"/>
    </location>
</feature>
<reference evidence="4" key="1">
    <citation type="submission" date="2016-10" db="EMBL/GenBank/DDBJ databases">
        <authorList>
            <person name="Varghese N."/>
            <person name="Submissions S."/>
        </authorList>
    </citation>
    <scope>NUCLEOTIDE SEQUENCE [LARGE SCALE GENOMIC DNA]</scope>
    <source>
        <strain evidence="4">B4,CECT 8067,JCM 17497</strain>
    </source>
</reference>